<dbReference type="InterPro" id="IPR040758">
    <property type="entry name" value="PrmC_N"/>
</dbReference>
<sequence>MEDTLLTLLNKSVKYLENKGVHKPRFVVEKILSEILSLDRISLYSNFERILSSDEKKMLKDKLINYDDNKKDEIILETIRDYYEKTKIYLDKKGIDESNIITNIIFSNLLNIDMSLLFTKYSNSITEDQKNRLRDILKKIVDKKIPIQYIFNEQVFYGYSFYVDKNVLIPRIDTEFVVEKALELINKINNPKVLDIGTGSGAIALVIGLENRESKILATDISENALKIAKKNSEILNVENVKFLHSDLFSEVSYKEFDLIVSNPPYISRDEIGIMGENVLLHEPQNALFAEDGGLYFYFEISKNAKNHLKNDGYLLFEIGYSQGNKVKDIMENMGYIDVSIGKDLTGNERYVFGRKKGS</sequence>
<dbReference type="GO" id="GO:0032259">
    <property type="term" value="P:methylation"/>
    <property type="evidence" value="ECO:0007669"/>
    <property type="project" value="UniProtKB-KW"/>
</dbReference>
<organism evidence="8 9">
    <name type="scientific">Streptobacillus moniliformis (strain ATCC 14647 / DSM 12112 / NCTC 10651 / 9901)</name>
    <dbReference type="NCBI Taxonomy" id="519441"/>
    <lineage>
        <taxon>Bacteria</taxon>
        <taxon>Fusobacteriati</taxon>
        <taxon>Fusobacteriota</taxon>
        <taxon>Fusobacteriia</taxon>
        <taxon>Fusobacteriales</taxon>
        <taxon>Leptotrichiaceae</taxon>
        <taxon>Streptobacillus</taxon>
    </lineage>
</organism>
<evidence type="ECO:0000259" key="6">
    <source>
        <dbReference type="Pfam" id="PF05175"/>
    </source>
</evidence>
<dbReference type="GO" id="GO:0003676">
    <property type="term" value="F:nucleic acid binding"/>
    <property type="evidence" value="ECO:0007669"/>
    <property type="project" value="InterPro"/>
</dbReference>
<dbReference type="InterPro" id="IPR004556">
    <property type="entry name" value="HemK-like"/>
</dbReference>
<dbReference type="HOGENOM" id="CLU_018398_3_1_0"/>
<dbReference type="InterPro" id="IPR002052">
    <property type="entry name" value="DNA_methylase_N6_adenine_CS"/>
</dbReference>
<feature type="domain" description="Methyltransferase small" evidence="6">
    <location>
        <begin position="185"/>
        <end position="302"/>
    </location>
</feature>
<keyword evidence="2 5" id="KW-0808">Transferase</keyword>
<dbReference type="InterPro" id="IPR050320">
    <property type="entry name" value="N5-glutamine_MTase"/>
</dbReference>
<feature type="domain" description="Release factor glutamine methyltransferase N-terminal" evidence="7">
    <location>
        <begin position="8"/>
        <end position="60"/>
    </location>
</feature>
<comment type="caution">
    <text evidence="5">Lacks conserved residue(s) required for the propagation of feature annotation.</text>
</comment>
<evidence type="ECO:0000256" key="4">
    <source>
        <dbReference type="ARBA" id="ARBA00048391"/>
    </source>
</evidence>
<dbReference type="eggNOG" id="COG2890">
    <property type="taxonomic scope" value="Bacteria"/>
</dbReference>
<accession>D1AXR8</accession>
<dbReference type="STRING" id="519441.Smon_0616"/>
<keyword evidence="9" id="KW-1185">Reference proteome</keyword>
<dbReference type="GeneID" id="29672909"/>
<feature type="domain" description="Release factor glutamine methyltransferase N-terminal" evidence="7">
    <location>
        <begin position="86"/>
        <end position="150"/>
    </location>
</feature>
<feature type="binding site" evidence="5">
    <location>
        <position position="220"/>
    </location>
    <ligand>
        <name>S-adenosyl-L-methionine</name>
        <dbReference type="ChEBI" id="CHEBI:59789"/>
    </ligand>
</feature>
<comment type="catalytic activity">
    <reaction evidence="4 5">
        <text>L-glutaminyl-[peptide chain release factor] + S-adenosyl-L-methionine = N(5)-methyl-L-glutaminyl-[peptide chain release factor] + S-adenosyl-L-homocysteine + H(+)</text>
        <dbReference type="Rhea" id="RHEA:42896"/>
        <dbReference type="Rhea" id="RHEA-COMP:10271"/>
        <dbReference type="Rhea" id="RHEA-COMP:10272"/>
        <dbReference type="ChEBI" id="CHEBI:15378"/>
        <dbReference type="ChEBI" id="CHEBI:30011"/>
        <dbReference type="ChEBI" id="CHEBI:57856"/>
        <dbReference type="ChEBI" id="CHEBI:59789"/>
        <dbReference type="ChEBI" id="CHEBI:61891"/>
        <dbReference type="EC" id="2.1.1.297"/>
    </reaction>
</comment>
<dbReference type="OrthoDB" id="9800643at2"/>
<evidence type="ECO:0000256" key="2">
    <source>
        <dbReference type="ARBA" id="ARBA00022679"/>
    </source>
</evidence>
<dbReference type="KEGG" id="smf:Smon_0616"/>
<protein>
    <recommendedName>
        <fullName evidence="5">Release factor glutamine methyltransferase</fullName>
        <shortName evidence="5">RF MTase</shortName>
        <ecNumber evidence="5">2.1.1.297</ecNumber>
    </recommendedName>
    <alternativeName>
        <fullName evidence="5">N5-glutamine methyltransferase PrmC</fullName>
    </alternativeName>
    <alternativeName>
        <fullName evidence="5">Protein-(glutamine-N5) MTase PrmC</fullName>
    </alternativeName>
    <alternativeName>
        <fullName evidence="5">Protein-glutamine N-methyltransferase PrmC</fullName>
    </alternativeName>
</protein>
<evidence type="ECO:0000313" key="9">
    <source>
        <dbReference type="Proteomes" id="UP000002072"/>
    </source>
</evidence>
<proteinExistence type="inferred from homology"/>
<dbReference type="EMBL" id="CP001779">
    <property type="protein sequence ID" value="ACZ01094.1"/>
    <property type="molecule type" value="Genomic_DNA"/>
</dbReference>
<dbReference type="FunFam" id="3.40.50.150:FF:000053">
    <property type="entry name" value="Release factor glutamine methyltransferase"/>
    <property type="match status" value="1"/>
</dbReference>
<dbReference type="InterPro" id="IPR007848">
    <property type="entry name" value="Small_mtfrase_dom"/>
</dbReference>
<dbReference type="Pfam" id="PF17827">
    <property type="entry name" value="PrmC_N"/>
    <property type="match status" value="2"/>
</dbReference>
<dbReference type="EC" id="2.1.1.297" evidence="5"/>
<feature type="binding site" evidence="5">
    <location>
        <begin position="197"/>
        <end position="201"/>
    </location>
    <ligand>
        <name>S-adenosyl-L-methionine</name>
        <dbReference type="ChEBI" id="CHEBI:59789"/>
    </ligand>
</feature>
<dbReference type="Gene3D" id="3.40.50.150">
    <property type="entry name" value="Vaccinia Virus protein VP39"/>
    <property type="match status" value="1"/>
</dbReference>
<dbReference type="NCBIfam" id="TIGR00536">
    <property type="entry name" value="hemK_fam"/>
    <property type="match status" value="1"/>
</dbReference>
<dbReference type="PROSITE" id="PS00092">
    <property type="entry name" value="N6_MTASE"/>
    <property type="match status" value="1"/>
</dbReference>
<dbReference type="GO" id="GO:0102559">
    <property type="term" value="F:peptide chain release factor N(5)-glutamine methyltransferase activity"/>
    <property type="evidence" value="ECO:0007669"/>
    <property type="project" value="UniProtKB-EC"/>
</dbReference>
<evidence type="ECO:0000259" key="7">
    <source>
        <dbReference type="Pfam" id="PF17827"/>
    </source>
</evidence>
<dbReference type="HAMAP" id="MF_02126">
    <property type="entry name" value="RF_methyltr_PrmC"/>
    <property type="match status" value="1"/>
</dbReference>
<dbReference type="Gene3D" id="1.10.8.10">
    <property type="entry name" value="DNA helicase RuvA subunit, C-terminal domain"/>
    <property type="match status" value="2"/>
</dbReference>
<dbReference type="SUPFAM" id="SSF53335">
    <property type="entry name" value="S-adenosyl-L-methionine-dependent methyltransferases"/>
    <property type="match status" value="1"/>
</dbReference>
<dbReference type="NCBIfam" id="TIGR03534">
    <property type="entry name" value="RF_mod_PrmC"/>
    <property type="match status" value="1"/>
</dbReference>
<dbReference type="Pfam" id="PF05175">
    <property type="entry name" value="MTS"/>
    <property type="match status" value="1"/>
</dbReference>
<evidence type="ECO:0000256" key="1">
    <source>
        <dbReference type="ARBA" id="ARBA00022603"/>
    </source>
</evidence>
<evidence type="ECO:0000256" key="3">
    <source>
        <dbReference type="ARBA" id="ARBA00022691"/>
    </source>
</evidence>
<dbReference type="CDD" id="cd02440">
    <property type="entry name" value="AdoMet_MTases"/>
    <property type="match status" value="1"/>
</dbReference>
<evidence type="ECO:0000256" key="5">
    <source>
        <dbReference type="HAMAP-Rule" id="MF_02126"/>
    </source>
</evidence>
<feature type="binding site" evidence="5">
    <location>
        <begin position="263"/>
        <end position="266"/>
    </location>
    <ligand>
        <name>substrate</name>
    </ligand>
</feature>
<dbReference type="InterPro" id="IPR019874">
    <property type="entry name" value="RF_methyltr_PrmC"/>
</dbReference>
<dbReference type="Proteomes" id="UP000002072">
    <property type="component" value="Chromosome"/>
</dbReference>
<dbReference type="RefSeq" id="WP_012858646.1">
    <property type="nucleotide sequence ID" value="NC_013515.1"/>
</dbReference>
<keyword evidence="1 5" id="KW-0489">Methyltransferase</keyword>
<name>D1AXR8_STRM9</name>
<dbReference type="AlphaFoldDB" id="D1AXR8"/>
<comment type="similarity">
    <text evidence="5">Belongs to the protein N5-glutamine methyltransferase family. PrmC subfamily.</text>
</comment>
<reference evidence="8 9" key="1">
    <citation type="journal article" date="2009" name="Stand. Genomic Sci.">
        <title>Complete genome sequence of Streptobacillus moniliformis type strain (9901T).</title>
        <authorList>
            <person name="Nolan M."/>
            <person name="Gronow S."/>
            <person name="Lapidus A."/>
            <person name="Ivanova N."/>
            <person name="Copeland A."/>
            <person name="Lucas S."/>
            <person name="Del Rio T.G."/>
            <person name="Chen F."/>
            <person name="Tice H."/>
            <person name="Pitluck S."/>
            <person name="Cheng J.F."/>
            <person name="Sims D."/>
            <person name="Meincke L."/>
            <person name="Bruce D."/>
            <person name="Goodwin L."/>
            <person name="Brettin T."/>
            <person name="Han C."/>
            <person name="Detter J.C."/>
            <person name="Ovchinikova G."/>
            <person name="Pati A."/>
            <person name="Mavromatis K."/>
            <person name="Mikhailova N."/>
            <person name="Chen A."/>
            <person name="Palaniappan K."/>
            <person name="Land M."/>
            <person name="Hauser L."/>
            <person name="Chang Y.J."/>
            <person name="Jeffries C.D."/>
            <person name="Rohde M."/>
            <person name="Sproer C."/>
            <person name="Goker M."/>
            <person name="Bristow J."/>
            <person name="Eisen J.A."/>
            <person name="Markowitz V."/>
            <person name="Hugenholtz P."/>
            <person name="Kyrpides N.C."/>
            <person name="Klenk H.P."/>
            <person name="Chain P."/>
        </authorList>
    </citation>
    <scope>NUCLEOTIDE SEQUENCE [LARGE SCALE GENOMIC DNA]</scope>
    <source>
        <strain evidence="9">ATCC 14647 / DSM 12112 / NCTC 10651 / 9901</strain>
    </source>
</reference>
<evidence type="ECO:0000313" key="8">
    <source>
        <dbReference type="EMBL" id="ACZ01094.1"/>
    </source>
</evidence>
<feature type="binding site" evidence="5">
    <location>
        <position position="263"/>
    </location>
    <ligand>
        <name>S-adenosyl-L-methionine</name>
        <dbReference type="ChEBI" id="CHEBI:59789"/>
    </ligand>
</feature>
<dbReference type="PANTHER" id="PTHR18895">
    <property type="entry name" value="HEMK METHYLTRANSFERASE"/>
    <property type="match status" value="1"/>
</dbReference>
<dbReference type="InterPro" id="IPR029063">
    <property type="entry name" value="SAM-dependent_MTases_sf"/>
</dbReference>
<keyword evidence="3 5" id="KW-0949">S-adenosyl-L-methionine</keyword>
<gene>
    <name evidence="5" type="primary">prmC</name>
    <name evidence="8" type="ordered locus">Smon_0616</name>
</gene>
<dbReference type="PANTHER" id="PTHR18895:SF74">
    <property type="entry name" value="MTRF1L RELEASE FACTOR GLUTAMINE METHYLTRANSFERASE"/>
    <property type="match status" value="1"/>
</dbReference>
<comment type="function">
    <text evidence="5">Methylates the class 1 translation termination release factors RF1/PrfA and RF2/PrfB on the glutamine residue of the universally conserved GGQ motif.</text>
</comment>